<sequence length="448" mass="51633">MSEQPPIEPTIQIDPTFAYYRDRSVESIASELALAGYRAVRYFVTDETNVNGRLVEALKNRGMRVWAMVLGNGAYSTGHLPPDWREWQMVLLKPVNDGFYRLSPFSSRYLQWKKAVCAELVRRYPFDGFEVAEPYFPEWNGLDSWVYGDVGPLARAAFKQFSGGEMPEFRYRSSPYYYKKDVARYLLWIEFRVQAVNAFLNAFINGPGGVREARPDIRVATWSVAVDAGRDPVRAVREYQGVDAAEMIRTVRPDVHVLQTHWPDWMRVRLPADYVKRYEPFVQQIRASHASIPLGVQTDIGSLRRMRRSTEWVRTFAATADQLGYRFWTAYEYSIGLWMYKEKPIPLQAERVDRSRIRIAFNKRVDEVSAAARAHYRLHQRGDELCVPFSILKVDGSWVILQSDHWPADAFEIEVSGVQDTPSRWLVQGEPANETPRGSHVPVAPARP</sequence>
<keyword evidence="3" id="KW-1185">Reference proteome</keyword>
<evidence type="ECO:0000313" key="2">
    <source>
        <dbReference type="EMBL" id="TVY10040.1"/>
    </source>
</evidence>
<gene>
    <name evidence="2" type="ORF">FPZ49_09955</name>
</gene>
<dbReference type="OrthoDB" id="5171802at2"/>
<name>A0A559KD25_9BACL</name>
<protein>
    <submittedName>
        <fullName evidence="2">N-acyl-D-glucosamine 2-epimerase</fullName>
    </submittedName>
</protein>
<dbReference type="Gene3D" id="3.20.20.80">
    <property type="entry name" value="Glycosidases"/>
    <property type="match status" value="1"/>
</dbReference>
<feature type="region of interest" description="Disordered" evidence="1">
    <location>
        <begin position="428"/>
        <end position="448"/>
    </location>
</feature>
<dbReference type="AlphaFoldDB" id="A0A559KD25"/>
<dbReference type="Proteomes" id="UP000317036">
    <property type="component" value="Unassembled WGS sequence"/>
</dbReference>
<accession>A0A559KD25</accession>
<comment type="caution">
    <text evidence="2">The sequence shown here is derived from an EMBL/GenBank/DDBJ whole genome shotgun (WGS) entry which is preliminary data.</text>
</comment>
<dbReference type="RefSeq" id="WP_144846046.1">
    <property type="nucleotide sequence ID" value="NZ_VNJI01000010.1"/>
</dbReference>
<proteinExistence type="predicted"/>
<evidence type="ECO:0000313" key="3">
    <source>
        <dbReference type="Proteomes" id="UP000317036"/>
    </source>
</evidence>
<organism evidence="2 3">
    <name type="scientific">Paenibacillus cremeus</name>
    <dbReference type="NCBI Taxonomy" id="2163881"/>
    <lineage>
        <taxon>Bacteria</taxon>
        <taxon>Bacillati</taxon>
        <taxon>Bacillota</taxon>
        <taxon>Bacilli</taxon>
        <taxon>Bacillales</taxon>
        <taxon>Paenibacillaceae</taxon>
        <taxon>Paenibacillus</taxon>
    </lineage>
</organism>
<dbReference type="EMBL" id="VNJI01000010">
    <property type="protein sequence ID" value="TVY10040.1"/>
    <property type="molecule type" value="Genomic_DNA"/>
</dbReference>
<evidence type="ECO:0000256" key="1">
    <source>
        <dbReference type="SAM" id="MobiDB-lite"/>
    </source>
</evidence>
<reference evidence="2 3" key="1">
    <citation type="submission" date="2019-07" db="EMBL/GenBank/DDBJ databases">
        <authorList>
            <person name="Kim J."/>
        </authorList>
    </citation>
    <scope>NUCLEOTIDE SEQUENCE [LARGE SCALE GENOMIC DNA]</scope>
    <source>
        <strain evidence="2 3">JC52</strain>
    </source>
</reference>